<evidence type="ECO:0000256" key="4">
    <source>
        <dbReference type="ARBA" id="ARBA00022982"/>
    </source>
</evidence>
<dbReference type="InterPro" id="IPR012336">
    <property type="entry name" value="Thioredoxin-like_fold"/>
</dbReference>
<feature type="domain" description="Thioredoxin-like fold" evidence="8">
    <location>
        <begin position="42"/>
        <end position="210"/>
    </location>
</feature>
<comment type="similarity">
    <text evidence="2">Belongs to the glutaredoxin family.</text>
</comment>
<dbReference type="GeneID" id="81124595"/>
<dbReference type="EMBL" id="JBHTAH010000017">
    <property type="protein sequence ID" value="MFC7071055.1"/>
    <property type="molecule type" value="Genomic_DNA"/>
</dbReference>
<accession>A0ABD5WF03</accession>
<dbReference type="PANTHER" id="PTHR13887:SF14">
    <property type="entry name" value="DISULFIDE BOND FORMATION PROTEIN D"/>
    <property type="match status" value="1"/>
</dbReference>
<proteinExistence type="inferred from homology"/>
<dbReference type="Proteomes" id="UP001596461">
    <property type="component" value="Unassembled WGS sequence"/>
</dbReference>
<evidence type="ECO:0000313" key="9">
    <source>
        <dbReference type="EMBL" id="MFC7071055.1"/>
    </source>
</evidence>
<dbReference type="SUPFAM" id="SSF52833">
    <property type="entry name" value="Thioredoxin-like"/>
    <property type="match status" value="1"/>
</dbReference>
<keyword evidence="7" id="KW-0676">Redox-active center</keyword>
<evidence type="ECO:0000256" key="3">
    <source>
        <dbReference type="ARBA" id="ARBA00022729"/>
    </source>
</evidence>
<keyword evidence="4" id="KW-0249">Electron transport</keyword>
<keyword evidence="6" id="KW-1015">Disulfide bond</keyword>
<evidence type="ECO:0000313" key="10">
    <source>
        <dbReference type="Proteomes" id="UP001596461"/>
    </source>
</evidence>
<evidence type="ECO:0000256" key="1">
    <source>
        <dbReference type="ARBA" id="ARBA00005791"/>
    </source>
</evidence>
<dbReference type="Gene3D" id="3.40.30.10">
    <property type="entry name" value="Glutaredoxin"/>
    <property type="match status" value="1"/>
</dbReference>
<comment type="caution">
    <text evidence="9">The sequence shown here is derived from an EMBL/GenBank/DDBJ whole genome shotgun (WGS) entry which is preliminary data.</text>
</comment>
<reference evidence="9 10" key="1">
    <citation type="journal article" date="2019" name="Int. J. Syst. Evol. Microbiol.">
        <title>The Global Catalogue of Microorganisms (GCM) 10K type strain sequencing project: providing services to taxonomists for standard genome sequencing and annotation.</title>
        <authorList>
            <consortium name="The Broad Institute Genomics Platform"/>
            <consortium name="The Broad Institute Genome Sequencing Center for Infectious Disease"/>
            <person name="Wu L."/>
            <person name="Ma J."/>
        </authorList>
    </citation>
    <scope>NUCLEOTIDE SEQUENCE [LARGE SCALE GENOMIC DNA]</scope>
    <source>
        <strain evidence="9 10">DT31</strain>
    </source>
</reference>
<keyword evidence="3" id="KW-0732">Signal</keyword>
<dbReference type="RefSeq" id="WP_284032716.1">
    <property type="nucleotide sequence ID" value="NZ_CP126154.1"/>
</dbReference>
<comment type="similarity">
    <text evidence="1">Belongs to the thioredoxin family. DsbA subfamily.</text>
</comment>
<dbReference type="PROSITE" id="PS51318">
    <property type="entry name" value="TAT"/>
    <property type="match status" value="1"/>
</dbReference>
<keyword evidence="5" id="KW-0560">Oxidoreductase</keyword>
<evidence type="ECO:0000256" key="6">
    <source>
        <dbReference type="ARBA" id="ARBA00023157"/>
    </source>
</evidence>
<evidence type="ECO:0000256" key="5">
    <source>
        <dbReference type="ARBA" id="ARBA00023002"/>
    </source>
</evidence>
<dbReference type="AlphaFoldDB" id="A0ABD5WF03"/>
<name>A0ABD5WF03_9EURY</name>
<sequence>MDDPHTTTRRRLLAGAAGASLTGLAGCTGGTTSGSAVESLPRPVRGDPDAGVTVAVFADFACPHCRTFATDVLPDLESAYLDDGVVRYEHWDFPIPVADRWSWRAAGAARAVQDTVGTDAFFAFVDSLFSAGWSNGRAQYTDGLLRQFAEQAGGDPDEVLRAADEERYRPVVERDRETGIERGAEGTPAVFVDGTLLDGYDYDTVAAAVERAR</sequence>
<evidence type="ECO:0000256" key="2">
    <source>
        <dbReference type="ARBA" id="ARBA00007787"/>
    </source>
</evidence>
<evidence type="ECO:0000256" key="7">
    <source>
        <dbReference type="ARBA" id="ARBA00023284"/>
    </source>
</evidence>
<organism evidence="9 10">
    <name type="scientific">Halobaculum lipolyticum</name>
    <dbReference type="NCBI Taxonomy" id="3032001"/>
    <lineage>
        <taxon>Archaea</taxon>
        <taxon>Methanobacteriati</taxon>
        <taxon>Methanobacteriota</taxon>
        <taxon>Stenosarchaea group</taxon>
        <taxon>Halobacteria</taxon>
        <taxon>Halobacteriales</taxon>
        <taxon>Haloferacaceae</taxon>
        <taxon>Halobaculum</taxon>
    </lineage>
</organism>
<protein>
    <submittedName>
        <fullName evidence="9">DsbA family protein</fullName>
    </submittedName>
</protein>
<dbReference type="GO" id="GO:0016491">
    <property type="term" value="F:oxidoreductase activity"/>
    <property type="evidence" value="ECO:0007669"/>
    <property type="project" value="UniProtKB-KW"/>
</dbReference>
<dbReference type="PANTHER" id="PTHR13887">
    <property type="entry name" value="GLUTATHIONE S-TRANSFERASE KAPPA"/>
    <property type="match status" value="1"/>
</dbReference>
<dbReference type="Pfam" id="PF13462">
    <property type="entry name" value="Thioredoxin_4"/>
    <property type="match status" value="1"/>
</dbReference>
<dbReference type="InterPro" id="IPR006311">
    <property type="entry name" value="TAT_signal"/>
</dbReference>
<keyword evidence="10" id="KW-1185">Reference proteome</keyword>
<keyword evidence="4" id="KW-0813">Transport</keyword>
<evidence type="ECO:0000259" key="8">
    <source>
        <dbReference type="Pfam" id="PF13462"/>
    </source>
</evidence>
<dbReference type="InterPro" id="IPR036249">
    <property type="entry name" value="Thioredoxin-like_sf"/>
</dbReference>
<gene>
    <name evidence="9" type="ORF">ACFQL9_15520</name>
</gene>